<accession>A0A7D5GPI0</accession>
<protein>
    <recommendedName>
        <fullName evidence="1">Halobacterial output domain-containing protein</fullName>
    </recommendedName>
</protein>
<proteinExistence type="predicted"/>
<dbReference type="RefSeq" id="WP_179171438.1">
    <property type="nucleotide sequence ID" value="NZ_CP058531.1"/>
</dbReference>
<dbReference type="GeneID" id="56031135"/>
<dbReference type="KEGG" id="halg:HUG10_19840"/>
<feature type="domain" description="Halobacterial output" evidence="1">
    <location>
        <begin position="17"/>
        <end position="82"/>
    </location>
</feature>
<reference evidence="2 3" key="1">
    <citation type="submission" date="2020-07" db="EMBL/GenBank/DDBJ databases">
        <title>Gai3-2, isolated from salt lake.</title>
        <authorList>
            <person name="Cui H."/>
            <person name="Shi X."/>
        </authorList>
    </citation>
    <scope>NUCLEOTIDE SEQUENCE [LARGE SCALE GENOMIC DNA]</scope>
    <source>
        <strain evidence="2 3">Gai3-2</strain>
        <plasmid evidence="2 3">unnamed2</plasmid>
    </source>
</reference>
<sequence>MGSDYRSQTDGFEDGNAVHRILATISEAVNTDVVELRPSLANKLDTDALEQLLHSADETVRVTFQYQQRVVEIRGDGVIVVTDRSGEE</sequence>
<evidence type="ECO:0000259" key="1">
    <source>
        <dbReference type="Pfam" id="PF18545"/>
    </source>
</evidence>
<dbReference type="Pfam" id="PF18545">
    <property type="entry name" value="HalOD1"/>
    <property type="match status" value="1"/>
</dbReference>
<dbReference type="InterPro" id="IPR040624">
    <property type="entry name" value="HalOD1"/>
</dbReference>
<gene>
    <name evidence="2" type="ORF">HUG10_19840</name>
</gene>
<geneLocation type="plasmid" evidence="2 3">
    <name>unnamed2</name>
</geneLocation>
<dbReference type="Proteomes" id="UP000509750">
    <property type="component" value="Plasmid unnamed2"/>
</dbReference>
<dbReference type="OrthoDB" id="327217at2157"/>
<evidence type="ECO:0000313" key="2">
    <source>
        <dbReference type="EMBL" id="QLG29864.1"/>
    </source>
</evidence>
<keyword evidence="2" id="KW-0614">Plasmid</keyword>
<keyword evidence="3" id="KW-1185">Reference proteome</keyword>
<evidence type="ECO:0000313" key="3">
    <source>
        <dbReference type="Proteomes" id="UP000509750"/>
    </source>
</evidence>
<dbReference type="EMBL" id="CP058531">
    <property type="protein sequence ID" value="QLG29864.1"/>
    <property type="molecule type" value="Genomic_DNA"/>
</dbReference>
<organism evidence="2 3">
    <name type="scientific">Halorarum halophilum</name>
    <dbReference type="NCBI Taxonomy" id="2743090"/>
    <lineage>
        <taxon>Archaea</taxon>
        <taxon>Methanobacteriati</taxon>
        <taxon>Methanobacteriota</taxon>
        <taxon>Stenosarchaea group</taxon>
        <taxon>Halobacteria</taxon>
        <taxon>Halobacteriales</taxon>
        <taxon>Haloferacaceae</taxon>
        <taxon>Halorarum</taxon>
    </lineage>
</organism>
<name>A0A7D5GPI0_9EURY</name>
<dbReference type="AlphaFoldDB" id="A0A7D5GPI0"/>